<dbReference type="AlphaFoldDB" id="A0A9J7LYL2"/>
<dbReference type="RefSeq" id="XP_035689875.1">
    <property type="nucleotide sequence ID" value="XM_035833982.1"/>
</dbReference>
<evidence type="ECO:0000313" key="2">
    <source>
        <dbReference type="Proteomes" id="UP000001554"/>
    </source>
</evidence>
<keyword evidence="1" id="KW-1133">Transmembrane helix</keyword>
<keyword evidence="2" id="KW-1185">Reference proteome</keyword>
<accession>A0A9J7LYL2</accession>
<reference evidence="2" key="1">
    <citation type="journal article" date="2020" name="Nat. Ecol. Evol.">
        <title>Deeply conserved synteny resolves early events in vertebrate evolution.</title>
        <authorList>
            <person name="Simakov O."/>
            <person name="Marletaz F."/>
            <person name="Yue J.X."/>
            <person name="O'Connell B."/>
            <person name="Jenkins J."/>
            <person name="Brandt A."/>
            <person name="Calef R."/>
            <person name="Tung C.H."/>
            <person name="Huang T.K."/>
            <person name="Schmutz J."/>
            <person name="Satoh N."/>
            <person name="Yu J.K."/>
            <person name="Putnam N.H."/>
            <person name="Green R.E."/>
            <person name="Rokhsar D.S."/>
        </authorList>
    </citation>
    <scope>NUCLEOTIDE SEQUENCE [LARGE SCALE GENOMIC DNA]</scope>
    <source>
        <strain evidence="2">S238N-H82</strain>
    </source>
</reference>
<gene>
    <name evidence="3" type="primary">LOC118425156</name>
</gene>
<name>A0A9J7LYL2_BRAFL</name>
<dbReference type="OMA" id="RDACNPL"/>
<protein>
    <submittedName>
        <fullName evidence="3">Uncharacterized protein LOC118425156</fullName>
    </submittedName>
</protein>
<feature type="transmembrane region" description="Helical" evidence="1">
    <location>
        <begin position="6"/>
        <end position="26"/>
    </location>
</feature>
<dbReference type="GeneID" id="118425156"/>
<evidence type="ECO:0000256" key="1">
    <source>
        <dbReference type="SAM" id="Phobius"/>
    </source>
</evidence>
<sequence>MQSMPWYFWFGLSLGLVLMVALILYCRQRKIKARLPKVSTTTVHAVGISFTEHPKGAFVHPRREENVLIPSVTFPCRDACNPLEDAIAPGSTGHHWKKTSPHITRL</sequence>
<dbReference type="OrthoDB" id="10344159at2759"/>
<reference evidence="3" key="2">
    <citation type="submission" date="2025-08" db="UniProtKB">
        <authorList>
            <consortium name="RefSeq"/>
        </authorList>
    </citation>
    <scope>IDENTIFICATION</scope>
    <source>
        <strain evidence="3">S238N-H82</strain>
        <tissue evidence="3">Testes</tissue>
    </source>
</reference>
<keyword evidence="1" id="KW-0812">Transmembrane</keyword>
<dbReference type="KEGG" id="bfo:118425156"/>
<proteinExistence type="predicted"/>
<keyword evidence="1" id="KW-0472">Membrane</keyword>
<organism evidence="2 3">
    <name type="scientific">Branchiostoma floridae</name>
    <name type="common">Florida lancelet</name>
    <name type="synonym">Amphioxus</name>
    <dbReference type="NCBI Taxonomy" id="7739"/>
    <lineage>
        <taxon>Eukaryota</taxon>
        <taxon>Metazoa</taxon>
        <taxon>Chordata</taxon>
        <taxon>Cephalochordata</taxon>
        <taxon>Leptocardii</taxon>
        <taxon>Amphioxiformes</taxon>
        <taxon>Branchiostomatidae</taxon>
        <taxon>Branchiostoma</taxon>
    </lineage>
</organism>
<evidence type="ECO:0000313" key="3">
    <source>
        <dbReference type="RefSeq" id="XP_035689875.1"/>
    </source>
</evidence>
<dbReference type="Proteomes" id="UP000001554">
    <property type="component" value="Chromosome 10"/>
</dbReference>